<sequence length="207" mass="23392">MSHRRLLGVLAAAFLLTECVAAAATFSSRLVHRFSDEVKALRVSRKVMASSAPWPERRSLEYYRLLASNDLERQKMRVDSKYQLLFPSEVRDRIPSVSNLDSAKRGEALISMLHYSWIDIGTPSVSFLVALDAGSDLLWVPLLISSLNAEILFLAPCCFASPFPLVCARCLWILYYLLPAYKTPPAEEVEEPESQFFQPLPTTYFDP</sequence>
<dbReference type="Proteomes" id="UP000823749">
    <property type="component" value="Chromosome 10"/>
</dbReference>
<dbReference type="AlphaFoldDB" id="A0AAV6IL91"/>
<dbReference type="InterPro" id="IPR021109">
    <property type="entry name" value="Peptidase_aspartic_dom_sf"/>
</dbReference>
<dbReference type="SUPFAM" id="SSF50630">
    <property type="entry name" value="Acid proteases"/>
    <property type="match status" value="1"/>
</dbReference>
<evidence type="ECO:0000256" key="1">
    <source>
        <dbReference type="SAM" id="SignalP"/>
    </source>
</evidence>
<dbReference type="InterPro" id="IPR033121">
    <property type="entry name" value="PEPTIDASE_A1"/>
</dbReference>
<keyword evidence="1" id="KW-0732">Signal</keyword>
<comment type="caution">
    <text evidence="3">The sequence shown here is derived from an EMBL/GenBank/DDBJ whole genome shotgun (WGS) entry which is preliminary data.</text>
</comment>
<evidence type="ECO:0000313" key="3">
    <source>
        <dbReference type="EMBL" id="KAG5529401.1"/>
    </source>
</evidence>
<feature type="chain" id="PRO_5043764570" description="Peptidase A1 domain-containing protein" evidence="1">
    <location>
        <begin position="23"/>
        <end position="207"/>
    </location>
</feature>
<name>A0AAV6IL91_9ERIC</name>
<evidence type="ECO:0000313" key="4">
    <source>
        <dbReference type="Proteomes" id="UP000823749"/>
    </source>
</evidence>
<gene>
    <name evidence="3" type="ORF">RHGRI_029953</name>
</gene>
<reference evidence="3" key="1">
    <citation type="submission" date="2020-08" db="EMBL/GenBank/DDBJ databases">
        <title>Plant Genome Project.</title>
        <authorList>
            <person name="Zhang R.-G."/>
        </authorList>
    </citation>
    <scope>NUCLEOTIDE SEQUENCE</scope>
    <source>
        <strain evidence="3">WSP0</strain>
        <tissue evidence="3">Leaf</tissue>
    </source>
</reference>
<organism evidence="3 4">
    <name type="scientific">Rhododendron griersonianum</name>
    <dbReference type="NCBI Taxonomy" id="479676"/>
    <lineage>
        <taxon>Eukaryota</taxon>
        <taxon>Viridiplantae</taxon>
        <taxon>Streptophyta</taxon>
        <taxon>Embryophyta</taxon>
        <taxon>Tracheophyta</taxon>
        <taxon>Spermatophyta</taxon>
        <taxon>Magnoliopsida</taxon>
        <taxon>eudicotyledons</taxon>
        <taxon>Gunneridae</taxon>
        <taxon>Pentapetalae</taxon>
        <taxon>asterids</taxon>
        <taxon>Ericales</taxon>
        <taxon>Ericaceae</taxon>
        <taxon>Ericoideae</taxon>
        <taxon>Rhodoreae</taxon>
        <taxon>Rhododendron</taxon>
    </lineage>
</organism>
<dbReference type="Gene3D" id="2.40.70.10">
    <property type="entry name" value="Acid Proteases"/>
    <property type="match status" value="1"/>
</dbReference>
<protein>
    <recommendedName>
        <fullName evidence="2">Peptidase A1 domain-containing protein</fullName>
    </recommendedName>
</protein>
<feature type="signal peptide" evidence="1">
    <location>
        <begin position="1"/>
        <end position="22"/>
    </location>
</feature>
<keyword evidence="4" id="KW-1185">Reference proteome</keyword>
<dbReference type="PROSITE" id="PS51767">
    <property type="entry name" value="PEPTIDASE_A1"/>
    <property type="match status" value="1"/>
</dbReference>
<proteinExistence type="predicted"/>
<feature type="domain" description="Peptidase A1" evidence="2">
    <location>
        <begin position="114"/>
        <end position="207"/>
    </location>
</feature>
<accession>A0AAV6IL91</accession>
<dbReference type="EMBL" id="JACTNZ010000010">
    <property type="protein sequence ID" value="KAG5529401.1"/>
    <property type="molecule type" value="Genomic_DNA"/>
</dbReference>
<evidence type="ECO:0000259" key="2">
    <source>
        <dbReference type="PROSITE" id="PS51767"/>
    </source>
</evidence>